<gene>
    <name evidence="2" type="ORF">FJ651_10525</name>
</gene>
<organism evidence="2 3">
    <name type="scientific">Paucihalobacter ruber</name>
    <dbReference type="NCBI Taxonomy" id="2567861"/>
    <lineage>
        <taxon>Bacteria</taxon>
        <taxon>Pseudomonadati</taxon>
        <taxon>Bacteroidota</taxon>
        <taxon>Flavobacteriia</taxon>
        <taxon>Flavobacteriales</taxon>
        <taxon>Flavobacteriaceae</taxon>
        <taxon>Paucihalobacter</taxon>
    </lineage>
</organism>
<dbReference type="EMBL" id="VHIQ01000005">
    <property type="protein sequence ID" value="TPV32742.1"/>
    <property type="molecule type" value="Genomic_DNA"/>
</dbReference>
<accession>A0A506PI23</accession>
<evidence type="ECO:0000256" key="1">
    <source>
        <dbReference type="SAM" id="Phobius"/>
    </source>
</evidence>
<feature type="transmembrane region" description="Helical" evidence="1">
    <location>
        <begin position="21"/>
        <end position="42"/>
    </location>
</feature>
<keyword evidence="3" id="KW-1185">Reference proteome</keyword>
<dbReference type="OrthoDB" id="822590at2"/>
<name>A0A506PI23_9FLAO</name>
<evidence type="ECO:0000313" key="3">
    <source>
        <dbReference type="Proteomes" id="UP000317332"/>
    </source>
</evidence>
<protein>
    <submittedName>
        <fullName evidence="2">Uncharacterized protein</fullName>
    </submittedName>
</protein>
<keyword evidence="1" id="KW-0472">Membrane</keyword>
<keyword evidence="1" id="KW-0812">Transmembrane</keyword>
<dbReference type="RefSeq" id="WP_140990489.1">
    <property type="nucleotide sequence ID" value="NZ_VHIQ01000005.1"/>
</dbReference>
<proteinExistence type="predicted"/>
<evidence type="ECO:0000313" key="2">
    <source>
        <dbReference type="EMBL" id="TPV32742.1"/>
    </source>
</evidence>
<comment type="caution">
    <text evidence="2">The sequence shown here is derived from an EMBL/GenBank/DDBJ whole genome shotgun (WGS) entry which is preliminary data.</text>
</comment>
<dbReference type="Proteomes" id="UP000317332">
    <property type="component" value="Unassembled WGS sequence"/>
</dbReference>
<reference evidence="2 3" key="1">
    <citation type="submission" date="2019-06" db="EMBL/GenBank/DDBJ databases">
        <title>Flavobacteriaceae Paucihalobacterium erythroidium CWB-1, complete genome.</title>
        <authorList>
            <person name="Wu S."/>
        </authorList>
    </citation>
    <scope>NUCLEOTIDE SEQUENCE [LARGE SCALE GENOMIC DNA]</scope>
    <source>
        <strain evidence="2 3">CWB-1</strain>
    </source>
</reference>
<keyword evidence="1" id="KW-1133">Transmembrane helix</keyword>
<dbReference type="AlphaFoldDB" id="A0A506PI23"/>
<sequence>MIKFFRKIRQRLLTENKFSKYLIYAIGEIVLVVIGILIALSINNWNQEIKSLEKTNLLLTQVHKELAFNLKKANGVIERYRRNDSLIYYVLNRKLTYNDYKSNRIYTNFMRGTTEANLVDDAFKTLIDNQNMFIQEQDSIVEKLRNLYGTNKREVDLLDEYTVNNVMNKIKKLETNGWLYDNHVNQTTSDEQITYYLTNPSYLGEVTGYKIRHLGNHNGYTLVFRNNAIKIYNELSDYLNIKKDTSIVKDLKEYQHYLGTYVSEDEVIYSEIIIKNENLVWSWKNINDTTKFGEIKIYPDNKTHFTFSNSRFGKLIYNENNEVNGFIRSLGHVRNEYKRIN</sequence>